<dbReference type="SFLD" id="SFLDG01129">
    <property type="entry name" value="C1.5:_HAD__Beta-PGM__Phosphata"/>
    <property type="match status" value="1"/>
</dbReference>
<dbReference type="PANTHER" id="PTHR43611">
    <property type="entry name" value="ALPHA-D-GLUCOSE 1-PHOSPHATE PHOSPHATASE"/>
    <property type="match status" value="1"/>
</dbReference>
<accession>A0A9R0K0B8</accession>
<dbReference type="GO" id="GO:0009507">
    <property type="term" value="C:chloroplast"/>
    <property type="evidence" value="ECO:0000318"/>
    <property type="project" value="GO_Central"/>
</dbReference>
<dbReference type="SFLD" id="SFLDS00003">
    <property type="entry name" value="Haloacid_Dehalogenase"/>
    <property type="match status" value="1"/>
</dbReference>
<proteinExistence type="predicted"/>
<dbReference type="OrthoDB" id="2012566at2759"/>
<name>A0A9R0K0B8_SPIOL</name>
<evidence type="ECO:0000313" key="1">
    <source>
        <dbReference type="Proteomes" id="UP000813463"/>
    </source>
</evidence>
<gene>
    <name evidence="2" type="primary">LOC110793198</name>
</gene>
<sequence>MKMALLYKPTICFPHKFCLDPPKSIPRSSITMKDSINNTNLNTIVDSSAAMEERKLPILLFDVMDTLVRDPFYHDIPDFFGMSMKELMECKHPTAWSEFEKGLIDEDELAKKFFKDGRHLDVEGLKDCMKRGYSYLDGIEDLLHALKLNNYEMHAFTNYPVWYQLIEDKLKLSTYLSWTFCSCATGKLKPDPDFYSEAFRHLQVEPESCIFVDDRIKNVEGAVSVGMVGLQFKGADELRQDLSLLGINISANELKYNWTSS</sequence>
<dbReference type="Gene3D" id="3.40.50.1000">
    <property type="entry name" value="HAD superfamily/HAD-like"/>
    <property type="match status" value="1"/>
</dbReference>
<reference evidence="2" key="2">
    <citation type="submission" date="2025-08" db="UniProtKB">
        <authorList>
            <consortium name="RefSeq"/>
        </authorList>
    </citation>
    <scope>IDENTIFICATION</scope>
    <source>
        <tissue evidence="2">Leaf</tissue>
    </source>
</reference>
<dbReference type="Proteomes" id="UP000813463">
    <property type="component" value="Chromosome 4"/>
</dbReference>
<dbReference type="PANTHER" id="PTHR43611:SF3">
    <property type="entry name" value="FLAVIN MONONUCLEOTIDE HYDROLASE 1, CHLOROPLATIC"/>
    <property type="match status" value="1"/>
</dbReference>
<dbReference type="NCBIfam" id="TIGR01509">
    <property type="entry name" value="HAD-SF-IA-v3"/>
    <property type="match status" value="1"/>
</dbReference>
<dbReference type="Pfam" id="PF00702">
    <property type="entry name" value="Hydrolase"/>
    <property type="match status" value="1"/>
</dbReference>
<dbReference type="RefSeq" id="XP_021853749.1">
    <property type="nucleotide sequence ID" value="XM_021998057.2"/>
</dbReference>
<dbReference type="KEGG" id="soe:110793198"/>
<dbReference type="InterPro" id="IPR023214">
    <property type="entry name" value="HAD_sf"/>
</dbReference>
<dbReference type="InterPro" id="IPR036412">
    <property type="entry name" value="HAD-like_sf"/>
</dbReference>
<keyword evidence="2" id="KW-0378">Hydrolase</keyword>
<protein>
    <submittedName>
        <fullName evidence="2">Flavin mononucleotide hydrolase 1, chloroplatic</fullName>
    </submittedName>
</protein>
<evidence type="ECO:0000313" key="2">
    <source>
        <dbReference type="RefSeq" id="XP_021853749.1"/>
    </source>
</evidence>
<organism evidence="1 2">
    <name type="scientific">Spinacia oleracea</name>
    <name type="common">Spinach</name>
    <dbReference type="NCBI Taxonomy" id="3562"/>
    <lineage>
        <taxon>Eukaryota</taxon>
        <taxon>Viridiplantae</taxon>
        <taxon>Streptophyta</taxon>
        <taxon>Embryophyta</taxon>
        <taxon>Tracheophyta</taxon>
        <taxon>Spermatophyta</taxon>
        <taxon>Magnoliopsida</taxon>
        <taxon>eudicotyledons</taxon>
        <taxon>Gunneridae</taxon>
        <taxon>Pentapetalae</taxon>
        <taxon>Caryophyllales</taxon>
        <taxon>Chenopodiaceae</taxon>
        <taxon>Chenopodioideae</taxon>
        <taxon>Anserineae</taxon>
        <taxon>Spinacia</taxon>
    </lineage>
</organism>
<reference evidence="1" key="1">
    <citation type="journal article" date="2021" name="Nat. Commun.">
        <title>Genomic analyses provide insights into spinach domestication and the genetic basis of agronomic traits.</title>
        <authorList>
            <person name="Cai X."/>
            <person name="Sun X."/>
            <person name="Xu C."/>
            <person name="Sun H."/>
            <person name="Wang X."/>
            <person name="Ge C."/>
            <person name="Zhang Z."/>
            <person name="Wang Q."/>
            <person name="Fei Z."/>
            <person name="Jiao C."/>
            <person name="Wang Q."/>
        </authorList>
    </citation>
    <scope>NUCLEOTIDE SEQUENCE [LARGE SCALE GENOMIC DNA]</scope>
    <source>
        <strain evidence="1">cv. Varoflay</strain>
    </source>
</reference>
<dbReference type="SUPFAM" id="SSF56784">
    <property type="entry name" value="HAD-like"/>
    <property type="match status" value="1"/>
</dbReference>
<dbReference type="GO" id="GO:0090711">
    <property type="term" value="F:FMN hydrolase activity"/>
    <property type="evidence" value="ECO:0000318"/>
    <property type="project" value="GO_Central"/>
</dbReference>
<keyword evidence="1" id="KW-1185">Reference proteome</keyword>
<dbReference type="InterPro" id="IPR006439">
    <property type="entry name" value="HAD-SF_hydro_IA"/>
</dbReference>
<dbReference type="AlphaFoldDB" id="A0A9R0K0B8"/>
<dbReference type="GeneID" id="110793198"/>